<dbReference type="Proteomes" id="UP000308197">
    <property type="component" value="Unassembled WGS sequence"/>
</dbReference>
<evidence type="ECO:0000256" key="1">
    <source>
        <dbReference type="SAM" id="MobiDB-lite"/>
    </source>
</evidence>
<proteinExistence type="predicted"/>
<organism evidence="2 3">
    <name type="scientific">Polyporus arcularius HHB13444</name>
    <dbReference type="NCBI Taxonomy" id="1314778"/>
    <lineage>
        <taxon>Eukaryota</taxon>
        <taxon>Fungi</taxon>
        <taxon>Dikarya</taxon>
        <taxon>Basidiomycota</taxon>
        <taxon>Agaricomycotina</taxon>
        <taxon>Agaricomycetes</taxon>
        <taxon>Polyporales</taxon>
        <taxon>Polyporaceae</taxon>
        <taxon>Polyporus</taxon>
    </lineage>
</organism>
<evidence type="ECO:0000313" key="2">
    <source>
        <dbReference type="EMBL" id="TFK78412.1"/>
    </source>
</evidence>
<accession>A0A5C3NN33</accession>
<protein>
    <submittedName>
        <fullName evidence="2">Uncharacterized protein</fullName>
    </submittedName>
</protein>
<feature type="compositionally biased region" description="Basic and acidic residues" evidence="1">
    <location>
        <begin position="1"/>
        <end position="14"/>
    </location>
</feature>
<dbReference type="AlphaFoldDB" id="A0A5C3NN33"/>
<dbReference type="InParanoid" id="A0A5C3NN33"/>
<feature type="region of interest" description="Disordered" evidence="1">
    <location>
        <begin position="1"/>
        <end position="21"/>
    </location>
</feature>
<feature type="region of interest" description="Disordered" evidence="1">
    <location>
        <begin position="145"/>
        <end position="166"/>
    </location>
</feature>
<feature type="compositionally biased region" description="Basic residues" evidence="1">
    <location>
        <begin position="152"/>
        <end position="166"/>
    </location>
</feature>
<reference evidence="2 3" key="1">
    <citation type="journal article" date="2019" name="Nat. Ecol. Evol.">
        <title>Megaphylogeny resolves global patterns of mushroom evolution.</title>
        <authorList>
            <person name="Varga T."/>
            <person name="Krizsan K."/>
            <person name="Foldi C."/>
            <person name="Dima B."/>
            <person name="Sanchez-Garcia M."/>
            <person name="Sanchez-Ramirez S."/>
            <person name="Szollosi G.J."/>
            <person name="Szarkandi J.G."/>
            <person name="Papp V."/>
            <person name="Albert L."/>
            <person name="Andreopoulos W."/>
            <person name="Angelini C."/>
            <person name="Antonin V."/>
            <person name="Barry K.W."/>
            <person name="Bougher N.L."/>
            <person name="Buchanan P."/>
            <person name="Buyck B."/>
            <person name="Bense V."/>
            <person name="Catcheside P."/>
            <person name="Chovatia M."/>
            <person name="Cooper J."/>
            <person name="Damon W."/>
            <person name="Desjardin D."/>
            <person name="Finy P."/>
            <person name="Geml J."/>
            <person name="Haridas S."/>
            <person name="Hughes K."/>
            <person name="Justo A."/>
            <person name="Karasinski D."/>
            <person name="Kautmanova I."/>
            <person name="Kiss B."/>
            <person name="Kocsube S."/>
            <person name="Kotiranta H."/>
            <person name="LaButti K.M."/>
            <person name="Lechner B.E."/>
            <person name="Liimatainen K."/>
            <person name="Lipzen A."/>
            <person name="Lukacs Z."/>
            <person name="Mihaltcheva S."/>
            <person name="Morgado L.N."/>
            <person name="Niskanen T."/>
            <person name="Noordeloos M.E."/>
            <person name="Ohm R.A."/>
            <person name="Ortiz-Santana B."/>
            <person name="Ovrebo C."/>
            <person name="Racz N."/>
            <person name="Riley R."/>
            <person name="Savchenko A."/>
            <person name="Shiryaev A."/>
            <person name="Soop K."/>
            <person name="Spirin V."/>
            <person name="Szebenyi C."/>
            <person name="Tomsovsky M."/>
            <person name="Tulloss R.E."/>
            <person name="Uehling J."/>
            <person name="Grigoriev I.V."/>
            <person name="Vagvolgyi C."/>
            <person name="Papp T."/>
            <person name="Martin F.M."/>
            <person name="Miettinen O."/>
            <person name="Hibbett D.S."/>
            <person name="Nagy L.G."/>
        </authorList>
    </citation>
    <scope>NUCLEOTIDE SEQUENCE [LARGE SCALE GENOMIC DNA]</scope>
    <source>
        <strain evidence="2 3">HHB13444</strain>
    </source>
</reference>
<dbReference type="EMBL" id="ML212553">
    <property type="protein sequence ID" value="TFK78412.1"/>
    <property type="molecule type" value="Genomic_DNA"/>
</dbReference>
<gene>
    <name evidence="2" type="ORF">K466DRAFT_607009</name>
</gene>
<keyword evidence="3" id="KW-1185">Reference proteome</keyword>
<evidence type="ECO:0000313" key="3">
    <source>
        <dbReference type="Proteomes" id="UP000308197"/>
    </source>
</evidence>
<sequence>MKPKEAELGSHGEPAEPPGRHVRASLRLRRGHFERVQVHGLVLQSCNNRLPRSPKVSPGASRIADHEVFASRKIAASRHTKDESIATFTAYERYLGEQLASTDAAVSGRLWSSRRSSWLQGCAVAVSRDGTSWIQRYPLEVTITPKEPIKMKGTKRPHRSSRASSR</sequence>
<name>A0A5C3NN33_9APHY</name>